<feature type="compositionally biased region" description="Gly residues" evidence="1">
    <location>
        <begin position="1817"/>
        <end position="1826"/>
    </location>
</feature>
<organism evidence="2 3">
    <name type="scientific">Trypanosoma equiperdum</name>
    <dbReference type="NCBI Taxonomy" id="5694"/>
    <lineage>
        <taxon>Eukaryota</taxon>
        <taxon>Discoba</taxon>
        <taxon>Euglenozoa</taxon>
        <taxon>Kinetoplastea</taxon>
        <taxon>Metakinetoplastina</taxon>
        <taxon>Trypanosomatida</taxon>
        <taxon>Trypanosomatidae</taxon>
        <taxon>Trypanosoma</taxon>
    </lineage>
</organism>
<dbReference type="InterPro" id="IPR045862">
    <property type="entry name" value="Trf4-like"/>
</dbReference>
<feature type="compositionally biased region" description="Low complexity" evidence="1">
    <location>
        <begin position="1788"/>
        <end position="1816"/>
    </location>
</feature>
<dbReference type="GeneID" id="92375990"/>
<feature type="compositionally biased region" description="Polar residues" evidence="1">
    <location>
        <begin position="331"/>
        <end position="350"/>
    </location>
</feature>
<feature type="region of interest" description="Disordered" evidence="1">
    <location>
        <begin position="1"/>
        <end position="29"/>
    </location>
</feature>
<feature type="region of interest" description="Disordered" evidence="1">
    <location>
        <begin position="1213"/>
        <end position="1341"/>
    </location>
</feature>
<dbReference type="GO" id="GO:0005730">
    <property type="term" value="C:nucleolus"/>
    <property type="evidence" value="ECO:0007669"/>
    <property type="project" value="TreeGrafter"/>
</dbReference>
<feature type="compositionally biased region" description="Basic residues" evidence="1">
    <location>
        <begin position="366"/>
        <end position="376"/>
    </location>
</feature>
<feature type="compositionally biased region" description="Basic and acidic residues" evidence="1">
    <location>
        <begin position="1019"/>
        <end position="1036"/>
    </location>
</feature>
<feature type="region of interest" description="Disordered" evidence="1">
    <location>
        <begin position="779"/>
        <end position="845"/>
    </location>
</feature>
<feature type="region of interest" description="Disordered" evidence="1">
    <location>
        <begin position="1788"/>
        <end position="1859"/>
    </location>
</feature>
<feature type="region of interest" description="Disordered" evidence="1">
    <location>
        <begin position="999"/>
        <end position="1042"/>
    </location>
</feature>
<sequence>MSFDSKPGCNELEGELHDSPIDPQDSSGACVSLHERQIQHWSPLETPSSPSDHLEGAESVRAHGDLFFPLDEYLSSEVVLVPSRHVSQCGSSSADVVASAAACVSVVHEDFSESTEHINIAQTDNACENSSGSDVCTQLKDEEMAQANSPPQLCATVLPVACVLDEISADSPCTLNSVPITRGGFIEDNTTAGVGTGVSEDTESSNTVERRDLDHGIEEPTAKSAKRSVGPAKDSESSLNGIRPPRKVARGRAAETTKTQQVPQRARTAAPPTSSTLPHERILDDPQHGRWPSASGISSIDHAVTSETSCRTNKGKSNDGSRKQSSRVGPKSNNNNNGSASELGKGSNSLDGGVSGDKSGPARPATPHRSRRHKARQQQQVEETFGPFGFPFQRNMMLDSMPDGAQRVAEHTAMMLAQKQQLLYPVPLQGDASKMIDVSGGTPHWSMLPSYYFVSSLQIYVDTCLGLRGGDRQERHEFVSRIQRITTKVLGPRARLRMHGSITTDLALASSDIDILVVDYEPLAPLQAIQQLSKAIQSISGEELEGLSLEPAEGCSLETEVMHQPGNNSSLRESTGVVSVDNNVVDTTGSGAEENLLAMAVEPPESDCILRVEEEEAEYRLQIERDYALSTRVGPNAAAVALHSCIPSFTSAPLPPLPPLGRRRLYVPTVDGPLYQVQTIISTRVPVIKVTEKMTGLRCDISFAGGEHWRSMQLTNRLLKRYPTSRGLILFLKHCVRQMGIGDSQPGDMTSFAIYLLVHHFFNEISKHLEETLREQIRRQQQVGDGAQPCVQNPCELDPRNPTGGRSSPCVPSLRVQVSPSAHHGSGTTSPADQKPSSPDDRFPVVTGMLLGQFLSRQQQHSNQQGGNSRLSTEGILKSFILSMESEEVRGGARGVDKAQLPTKSGSPPNQVAEALDEWQQQQQQHTDVTEAPVVTVPGSVVSQSLDESAVDTAAVDDFDGRDIVCCDDVVDESAAGGPTCPNPMVECGSFSASGAVEDGDVNAKHPSEEVEDGESVGEGERNAETPDEDAERKVGTESQAESVEEDDLVRCTVHRLLTTSPLGHLFNDFCYYYGFVFNYDTQGLRFGPDGSSLVVPKPQQCQQRGQHLYMTSPFDVQYDITAHMMHTRAFQELCCMFVPLTNPLPLLTGDGSNVCTLRQVLEWISPDTAHKELIEVHNAVQMQQLHHGEVQQVPQVNPQLALENDRCTLFPSSRGRLSSGIEERSTSPSQLNFPDDGNELSSGGRSLRPRDQSHGRKGGKNANASSGLRDVNDGSAGSTGSSRGGKGLPANGTYVSDATKGRSGQPVGWRQGKRSEGDSEDVGAETRTAAVSATSPASEVSSAMDAEVSVVSPSPFPNAPLASGSKMVKGAPAMGDVNAGNCDPTYVPTNPTHANVLPGQQPMNFVADPSLSMFMFPPGGVNSPYPGMPQYYHPMPYTTEAQLHFRPDAYQQHPMAPFVYQGYDMNQMFPHRVMGDTTNDSVVNATSTVVTGKRQSSAYGSSTHSNTQSSARSGVSGNFLSRGRGRSSHRGSGSNNNGGEKASQYKAGHSDALEEQAPTPVVSSPSLTAEPLGTATFGGLTSSGINRDSMTTIAVGTVPGKEHQQQPLQSYVGDPKEWLKPETPTQGIEFHHYSHQTHRQASYPHHQQSSAPQHYHHHIQSSPKMRSNTQQQAQGHWRHQRCTMMMVPSPMYSIMSGMEGTATTSLCSPAQAGSPFQKQAAGGGSVFSSASQGATSPSGFSMSSALGMPDCGKVGNVVTDNHQQHSYHHHHHHFIHHNVHIQQRWPQPLGQQQRAEGTTTNTNTNTAAATVTSVGSGNGGKGAGGAPRPVATQSLDGRPEEISLEKIHQQGAGDTNSM</sequence>
<comment type="caution">
    <text evidence="2">The sequence shown here is derived from an EMBL/GenBank/DDBJ whole genome shotgun (WGS) entry which is preliminary data.</text>
</comment>
<feature type="compositionally biased region" description="Low complexity" evidence="1">
    <location>
        <begin position="1531"/>
        <end position="1540"/>
    </location>
</feature>
<keyword evidence="3" id="KW-1185">Reference proteome</keyword>
<evidence type="ECO:0000256" key="1">
    <source>
        <dbReference type="SAM" id="MobiDB-lite"/>
    </source>
</evidence>
<dbReference type="SUPFAM" id="SSF81301">
    <property type="entry name" value="Nucleotidyltransferase"/>
    <property type="match status" value="2"/>
</dbReference>
<gene>
    <name evidence="2" type="ORF">TEOVI_000205000</name>
</gene>
<reference evidence="2" key="1">
    <citation type="submission" date="2016-09" db="EMBL/GenBank/DDBJ databases">
        <authorList>
            <person name="Hebert L."/>
            <person name="Moumen B."/>
        </authorList>
    </citation>
    <scope>NUCLEOTIDE SEQUENCE [LARGE SCALE GENOMIC DNA]</scope>
    <source>
        <strain evidence="2">OVI</strain>
    </source>
</reference>
<dbReference type="GO" id="GO:0031499">
    <property type="term" value="C:TRAMP complex"/>
    <property type="evidence" value="ECO:0007669"/>
    <property type="project" value="TreeGrafter"/>
</dbReference>
<proteinExistence type="predicted"/>
<protein>
    <recommendedName>
        <fullName evidence="4">Polymerase nucleotidyl transferase domain-containing protein</fullName>
    </recommendedName>
</protein>
<feature type="compositionally biased region" description="Polar residues" evidence="1">
    <location>
        <begin position="1330"/>
        <end position="1341"/>
    </location>
</feature>
<feature type="region of interest" description="Disordered" evidence="1">
    <location>
        <begin position="189"/>
        <end position="383"/>
    </location>
</feature>
<feature type="compositionally biased region" description="Basic and acidic residues" evidence="1">
    <location>
        <begin position="208"/>
        <end position="221"/>
    </location>
</feature>
<dbReference type="PANTHER" id="PTHR23092">
    <property type="entry name" value="POLY(A) RNA POLYMERASE"/>
    <property type="match status" value="1"/>
</dbReference>
<dbReference type="VEuPathDB" id="TriTrypDB:TEOVI_000205000"/>
<dbReference type="SUPFAM" id="SSF81631">
    <property type="entry name" value="PAP/OAS1 substrate-binding domain"/>
    <property type="match status" value="1"/>
</dbReference>
<dbReference type="EMBL" id="CZPT02001459">
    <property type="protein sequence ID" value="SCU70477.1"/>
    <property type="molecule type" value="Genomic_DNA"/>
</dbReference>
<feature type="compositionally biased region" description="Polar residues" evidence="1">
    <location>
        <begin position="1661"/>
        <end position="1675"/>
    </location>
</feature>
<dbReference type="GO" id="GO:0043634">
    <property type="term" value="P:polyadenylation-dependent ncRNA catabolic process"/>
    <property type="evidence" value="ECO:0007669"/>
    <property type="project" value="TreeGrafter"/>
</dbReference>
<dbReference type="Gene3D" id="3.30.460.10">
    <property type="entry name" value="Beta Polymerase, domain 2"/>
    <property type="match status" value="1"/>
</dbReference>
<dbReference type="RefSeq" id="XP_067081282.1">
    <property type="nucleotide sequence ID" value="XM_067225181.1"/>
</dbReference>
<feature type="region of interest" description="Disordered" evidence="1">
    <location>
        <begin position="1492"/>
        <end position="1571"/>
    </location>
</feature>
<evidence type="ECO:0000313" key="3">
    <source>
        <dbReference type="Proteomes" id="UP000195570"/>
    </source>
</evidence>
<dbReference type="GO" id="GO:0003729">
    <property type="term" value="F:mRNA binding"/>
    <property type="evidence" value="ECO:0007669"/>
    <property type="project" value="TreeGrafter"/>
</dbReference>
<feature type="compositionally biased region" description="Basic residues" evidence="1">
    <location>
        <begin position="1766"/>
        <end position="1780"/>
    </location>
</feature>
<name>A0A1G4IDZ6_TRYEQ</name>
<evidence type="ECO:0008006" key="4">
    <source>
        <dbReference type="Google" id="ProtNLM"/>
    </source>
</evidence>
<dbReference type="GO" id="GO:1990817">
    <property type="term" value="F:poly(A) RNA polymerase activity"/>
    <property type="evidence" value="ECO:0007669"/>
    <property type="project" value="InterPro"/>
</dbReference>
<evidence type="ECO:0000313" key="2">
    <source>
        <dbReference type="EMBL" id="SCU70477.1"/>
    </source>
</evidence>
<dbReference type="Gene3D" id="1.10.1410.10">
    <property type="match status" value="2"/>
</dbReference>
<feature type="region of interest" description="Disordered" evidence="1">
    <location>
        <begin position="1636"/>
        <end position="1679"/>
    </location>
</feature>
<feature type="region of interest" description="Disordered" evidence="1">
    <location>
        <begin position="1715"/>
        <end position="1742"/>
    </location>
</feature>
<feature type="compositionally biased region" description="Polar residues" evidence="1">
    <location>
        <begin position="1492"/>
        <end position="1520"/>
    </location>
</feature>
<feature type="compositionally biased region" description="Basic and acidic residues" evidence="1">
    <location>
        <begin position="1838"/>
        <end position="1849"/>
    </location>
</feature>
<dbReference type="Proteomes" id="UP000195570">
    <property type="component" value="Unassembled WGS sequence"/>
</dbReference>
<dbReference type="GO" id="GO:0031123">
    <property type="term" value="P:RNA 3'-end processing"/>
    <property type="evidence" value="ECO:0007669"/>
    <property type="project" value="TreeGrafter"/>
</dbReference>
<dbReference type="PANTHER" id="PTHR23092:SF47">
    <property type="entry name" value="POLYMERASE SIGMA, PUTATIVE-RELATED"/>
    <property type="match status" value="1"/>
</dbReference>
<feature type="region of interest" description="Disordered" evidence="1">
    <location>
        <begin position="1764"/>
        <end position="1783"/>
    </location>
</feature>
<feature type="compositionally biased region" description="Basic and acidic residues" evidence="1">
    <location>
        <begin position="278"/>
        <end position="288"/>
    </location>
</feature>
<accession>A0A1G4IDZ6</accession>
<feature type="compositionally biased region" description="Polar residues" evidence="1">
    <location>
        <begin position="816"/>
        <end position="837"/>
    </location>
</feature>
<dbReference type="InterPro" id="IPR043519">
    <property type="entry name" value="NT_sf"/>
</dbReference>